<evidence type="ECO:0000313" key="4">
    <source>
        <dbReference type="Proteomes" id="UP000769766"/>
    </source>
</evidence>
<dbReference type="InterPro" id="IPR036465">
    <property type="entry name" value="vWFA_dom_sf"/>
</dbReference>
<dbReference type="Gene3D" id="3.40.50.410">
    <property type="entry name" value="von Willebrand factor, type A domain"/>
    <property type="match status" value="1"/>
</dbReference>
<protein>
    <submittedName>
        <fullName evidence="3">VWA domain-containing protein</fullName>
    </submittedName>
</protein>
<dbReference type="SMART" id="SM00327">
    <property type="entry name" value="VWA"/>
    <property type="match status" value="1"/>
</dbReference>
<feature type="region of interest" description="Disordered" evidence="1">
    <location>
        <begin position="102"/>
        <end position="125"/>
    </location>
</feature>
<evidence type="ECO:0000259" key="2">
    <source>
        <dbReference type="SMART" id="SM00327"/>
    </source>
</evidence>
<evidence type="ECO:0000313" key="3">
    <source>
        <dbReference type="EMBL" id="MBI2877901.1"/>
    </source>
</evidence>
<reference evidence="3" key="1">
    <citation type="submission" date="2020-07" db="EMBL/GenBank/DDBJ databases">
        <title>Huge and variable diversity of episymbiotic CPR bacteria and DPANN archaea in groundwater ecosystems.</title>
        <authorList>
            <person name="He C.Y."/>
            <person name="Keren R."/>
            <person name="Whittaker M."/>
            <person name="Farag I.F."/>
            <person name="Doudna J."/>
            <person name="Cate J.H.D."/>
            <person name="Banfield J.F."/>
        </authorList>
    </citation>
    <scope>NUCLEOTIDE SEQUENCE</scope>
    <source>
        <strain evidence="3">NC_groundwater_672_Ag_B-0.1um_62_36</strain>
    </source>
</reference>
<sequence>METFQYSRWDNTQHPFRIDPDDLLNELADDLMKHGDLKAALRSVMRRGMRGQMGSGFEGIREMIQRLKQQKQQRLERYDLNSIFNDLNRRLEQILRQERATLRKQAKDGRAGKSQKKEASRKLKSLDRLPQSFAGRIQGLQDYSFADAEAGKAFQELMDSLKQQALGSYFKELAQRLREMTPEEIQQLKQMLADLNDLMDRKIWGERPDFEGFMRKHGHLFGAHPPQSLEELIQRLQEQSARLSALFQSLPTDLRDALEEMLEAAWMDPEMAAELAELAANLDFLHPAERKGYPFSGQDPLPLEKAMALMDELQKIDTLQDQIEALGKKGRLEEVDEKLLEEILGPEGKRELEKLKALEKELEEAGYLRRQGNRLELTPKAIRKIGLKALLNIFDRLKASRQGGHRTDRRGLGVEATHETKAYEFGDPLRLHLQQTLMRSVHRGGPGTPIQIRPEDFEVYREDQLTQCSTVLMLDQSHSMGLNGYFEAAKRVTLALHSLIQTQYPRDHLYVIGFSDLAREIRCEEIPETTWNTYTQGTNMHHALMIARKLLSRSRSGQRQIIMITDGEPTAHLEHGQSFFNYPPSHRTLQQTLLEVKRCTQEEIVINTFMLEQDPRLMKFIHEVTKINRGRAFFSSPSHLGEYIVTDYITHRRRRIA</sequence>
<comment type="caution">
    <text evidence="3">The sequence shown here is derived from an EMBL/GenBank/DDBJ whole genome shotgun (WGS) entry which is preliminary data.</text>
</comment>
<accession>A0A932CQZ9</accession>
<dbReference type="InterPro" id="IPR002035">
    <property type="entry name" value="VWF_A"/>
</dbReference>
<dbReference type="Pfam" id="PF13519">
    <property type="entry name" value="VWA_2"/>
    <property type="match status" value="1"/>
</dbReference>
<dbReference type="CDD" id="cd00198">
    <property type="entry name" value="vWFA"/>
    <property type="match status" value="1"/>
</dbReference>
<dbReference type="EMBL" id="JACPRF010000413">
    <property type="protein sequence ID" value="MBI2877901.1"/>
    <property type="molecule type" value="Genomic_DNA"/>
</dbReference>
<dbReference type="AlphaFoldDB" id="A0A932CQZ9"/>
<feature type="domain" description="VWFA" evidence="2">
    <location>
        <begin position="467"/>
        <end position="650"/>
    </location>
</feature>
<organism evidence="3 4">
    <name type="scientific">Tectimicrobiota bacterium</name>
    <dbReference type="NCBI Taxonomy" id="2528274"/>
    <lineage>
        <taxon>Bacteria</taxon>
        <taxon>Pseudomonadati</taxon>
        <taxon>Nitrospinota/Tectimicrobiota group</taxon>
        <taxon>Candidatus Tectimicrobiota</taxon>
    </lineage>
</organism>
<evidence type="ECO:0000256" key="1">
    <source>
        <dbReference type="SAM" id="MobiDB-lite"/>
    </source>
</evidence>
<dbReference type="SUPFAM" id="SSF53300">
    <property type="entry name" value="vWA-like"/>
    <property type="match status" value="1"/>
</dbReference>
<gene>
    <name evidence="3" type="ORF">HYY20_13580</name>
</gene>
<dbReference type="Proteomes" id="UP000769766">
    <property type="component" value="Unassembled WGS sequence"/>
</dbReference>
<proteinExistence type="predicted"/>
<name>A0A932CQZ9_UNCTE</name>